<reference evidence="5" key="2">
    <citation type="submission" date="2020-09" db="EMBL/GenBank/DDBJ databases">
        <authorList>
            <person name="Sun Q."/>
            <person name="Ohkuma M."/>
        </authorList>
    </citation>
    <scope>NUCLEOTIDE SEQUENCE</scope>
    <source>
        <strain evidence="5">JCM 13064</strain>
    </source>
</reference>
<dbReference type="GO" id="GO:0019563">
    <property type="term" value="P:glycerol catabolic process"/>
    <property type="evidence" value="ECO:0007669"/>
    <property type="project" value="TreeGrafter"/>
</dbReference>
<dbReference type="PANTHER" id="PTHR28629">
    <property type="entry name" value="TRIOKINASE/FMN CYCLASE"/>
    <property type="match status" value="1"/>
</dbReference>
<feature type="compositionally biased region" description="Low complexity" evidence="3">
    <location>
        <begin position="123"/>
        <end position="136"/>
    </location>
</feature>
<feature type="domain" description="DhaL" evidence="4">
    <location>
        <begin position="4"/>
        <end position="261"/>
    </location>
</feature>
<dbReference type="GO" id="GO:0005829">
    <property type="term" value="C:cytosol"/>
    <property type="evidence" value="ECO:0007669"/>
    <property type="project" value="TreeGrafter"/>
</dbReference>
<comment type="caution">
    <text evidence="5">The sequence shown here is derived from an EMBL/GenBank/DDBJ whole genome shotgun (WGS) entry which is preliminary data.</text>
</comment>
<dbReference type="Proteomes" id="UP000645217">
    <property type="component" value="Unassembled WGS sequence"/>
</dbReference>
<dbReference type="SMART" id="SM01120">
    <property type="entry name" value="Dak2"/>
    <property type="match status" value="1"/>
</dbReference>
<dbReference type="Pfam" id="PF02734">
    <property type="entry name" value="Dak2"/>
    <property type="match status" value="2"/>
</dbReference>
<protein>
    <submittedName>
        <fullName evidence="5">Dihydroxyacetone kinase subunit L</fullName>
    </submittedName>
</protein>
<evidence type="ECO:0000313" key="5">
    <source>
        <dbReference type="EMBL" id="GGK95729.1"/>
    </source>
</evidence>
<dbReference type="SUPFAM" id="SSF101473">
    <property type="entry name" value="DhaL-like"/>
    <property type="match status" value="2"/>
</dbReference>
<proteinExistence type="predicted"/>
<keyword evidence="6" id="KW-1185">Reference proteome</keyword>
<dbReference type="InterPro" id="IPR004007">
    <property type="entry name" value="DhaL_dom"/>
</dbReference>
<name>A0A917R9I2_9ACTN</name>
<dbReference type="PANTHER" id="PTHR28629:SF4">
    <property type="entry name" value="TRIOKINASE_FMN CYCLASE"/>
    <property type="match status" value="1"/>
</dbReference>
<evidence type="ECO:0000259" key="4">
    <source>
        <dbReference type="PROSITE" id="PS51480"/>
    </source>
</evidence>
<feature type="region of interest" description="Disordered" evidence="3">
    <location>
        <begin position="107"/>
        <end position="149"/>
    </location>
</feature>
<dbReference type="GO" id="GO:0004371">
    <property type="term" value="F:glycerone kinase activity"/>
    <property type="evidence" value="ECO:0007669"/>
    <property type="project" value="InterPro"/>
</dbReference>
<evidence type="ECO:0000256" key="2">
    <source>
        <dbReference type="ARBA" id="ARBA00022777"/>
    </source>
</evidence>
<accession>A0A917R9I2</accession>
<dbReference type="FunFam" id="1.25.40.340:FF:000002">
    <property type="entry name" value="Dihydroxyacetone kinase, L subunit"/>
    <property type="match status" value="1"/>
</dbReference>
<dbReference type="EMBL" id="BMNT01000023">
    <property type="protein sequence ID" value="GGK95729.1"/>
    <property type="molecule type" value="Genomic_DNA"/>
</dbReference>
<sequence length="265" mass="26070">MNAQFFTAWVEETARTITADRDRLTALDAAIGDADHGTNLDRGFTAVREALSASSPAGPGAVLILTGTTLIRKVGGASGPLYGTAYRHMGTTLTARAAQAVAGRAGTGLDSTSGAVPGTGIEAPGPGTAGFTGTAGARDEAGPGGAPGDGDHMVMVTLADLAAAFEAGLAAVCELGGAAEGDKTMVDALAPATRALAEAARAGLKPEDAFDAALAAARAGARATIPLQARKGRASYLGERSAGHEDPGAASTVLLFTALRTVAGG</sequence>
<evidence type="ECO:0000256" key="1">
    <source>
        <dbReference type="ARBA" id="ARBA00022679"/>
    </source>
</evidence>
<dbReference type="InterPro" id="IPR036117">
    <property type="entry name" value="DhaL_dom_sf"/>
</dbReference>
<organism evidence="5 6">
    <name type="scientific">Sphaerisporangium melleum</name>
    <dbReference type="NCBI Taxonomy" id="321316"/>
    <lineage>
        <taxon>Bacteria</taxon>
        <taxon>Bacillati</taxon>
        <taxon>Actinomycetota</taxon>
        <taxon>Actinomycetes</taxon>
        <taxon>Streptosporangiales</taxon>
        <taxon>Streptosporangiaceae</taxon>
        <taxon>Sphaerisporangium</taxon>
    </lineage>
</organism>
<gene>
    <name evidence="5" type="ORF">GCM10007964_42570</name>
</gene>
<reference evidence="5" key="1">
    <citation type="journal article" date="2014" name="Int. J. Syst. Evol. Microbiol.">
        <title>Complete genome sequence of Corynebacterium casei LMG S-19264T (=DSM 44701T), isolated from a smear-ripened cheese.</title>
        <authorList>
            <consortium name="US DOE Joint Genome Institute (JGI-PGF)"/>
            <person name="Walter F."/>
            <person name="Albersmeier A."/>
            <person name="Kalinowski J."/>
            <person name="Ruckert C."/>
        </authorList>
    </citation>
    <scope>NUCLEOTIDE SEQUENCE</scope>
    <source>
        <strain evidence="5">JCM 13064</strain>
    </source>
</reference>
<dbReference type="Gene3D" id="1.25.40.340">
    <property type="match status" value="1"/>
</dbReference>
<dbReference type="InterPro" id="IPR050861">
    <property type="entry name" value="Dihydroxyacetone_Kinase"/>
</dbReference>
<dbReference type="AlphaFoldDB" id="A0A917R9I2"/>
<keyword evidence="2 5" id="KW-0418">Kinase</keyword>
<evidence type="ECO:0000313" key="6">
    <source>
        <dbReference type="Proteomes" id="UP000645217"/>
    </source>
</evidence>
<dbReference type="RefSeq" id="WP_189164788.1">
    <property type="nucleotide sequence ID" value="NZ_BMNT01000023.1"/>
</dbReference>
<keyword evidence="1" id="KW-0808">Transferase</keyword>
<dbReference type="PROSITE" id="PS51480">
    <property type="entry name" value="DHAL"/>
    <property type="match status" value="1"/>
</dbReference>
<evidence type="ECO:0000256" key="3">
    <source>
        <dbReference type="SAM" id="MobiDB-lite"/>
    </source>
</evidence>